<feature type="compositionally biased region" description="Basic residues" evidence="1">
    <location>
        <begin position="177"/>
        <end position="191"/>
    </location>
</feature>
<dbReference type="SUPFAM" id="SSF159888">
    <property type="entry name" value="YdhG-like"/>
    <property type="match status" value="1"/>
</dbReference>
<proteinExistence type="predicted"/>
<organism evidence="3 4">
    <name type="scientific">Eiseniibacteriota bacterium</name>
    <dbReference type="NCBI Taxonomy" id="2212470"/>
    <lineage>
        <taxon>Bacteria</taxon>
        <taxon>Candidatus Eiseniibacteriota</taxon>
    </lineage>
</organism>
<dbReference type="Proteomes" id="UP000697710">
    <property type="component" value="Unassembled WGS sequence"/>
</dbReference>
<feature type="domain" description="YdhG-like" evidence="2">
    <location>
        <begin position="20"/>
        <end position="113"/>
    </location>
</feature>
<evidence type="ECO:0000313" key="3">
    <source>
        <dbReference type="EMBL" id="MCA9728732.1"/>
    </source>
</evidence>
<name>A0A956M1A2_UNCEI</name>
<feature type="region of interest" description="Disordered" evidence="1">
    <location>
        <begin position="119"/>
        <end position="191"/>
    </location>
</feature>
<sequence length="191" mass="21171">MKGTKVSNPREYVDSLDGWRRACVDRLRKAARGDRRLDEDIKWGHLVYLHSGPVLLIRAEAERVLFGFWRGQRLREIESRLKPSGKYEMATIELREGDSIPEAVARRLVERAVDLNVELGDPRDDAKSGPKTGSTAKSKVPTKALSKPAIKAPSKAQSKSPTTARPKSPTSAPPKTPSKKKPSLPSKRAAR</sequence>
<reference evidence="3" key="1">
    <citation type="submission" date="2020-04" db="EMBL/GenBank/DDBJ databases">
        <authorList>
            <person name="Zhang T."/>
        </authorList>
    </citation>
    <scope>NUCLEOTIDE SEQUENCE</scope>
    <source>
        <strain evidence="3">HKST-UBA01</strain>
    </source>
</reference>
<evidence type="ECO:0000256" key="1">
    <source>
        <dbReference type="SAM" id="MobiDB-lite"/>
    </source>
</evidence>
<accession>A0A956M1A2</accession>
<protein>
    <submittedName>
        <fullName evidence="3">DUF1801 domain-containing protein</fullName>
    </submittedName>
</protein>
<evidence type="ECO:0000259" key="2">
    <source>
        <dbReference type="Pfam" id="PF08818"/>
    </source>
</evidence>
<dbReference type="AlphaFoldDB" id="A0A956M1A2"/>
<comment type="caution">
    <text evidence="3">The sequence shown here is derived from an EMBL/GenBank/DDBJ whole genome shotgun (WGS) entry which is preliminary data.</text>
</comment>
<reference evidence="3" key="2">
    <citation type="journal article" date="2021" name="Microbiome">
        <title>Successional dynamics and alternative stable states in a saline activated sludge microbial community over 9 years.</title>
        <authorList>
            <person name="Wang Y."/>
            <person name="Ye J."/>
            <person name="Ju F."/>
            <person name="Liu L."/>
            <person name="Boyd J.A."/>
            <person name="Deng Y."/>
            <person name="Parks D.H."/>
            <person name="Jiang X."/>
            <person name="Yin X."/>
            <person name="Woodcroft B.J."/>
            <person name="Tyson G.W."/>
            <person name="Hugenholtz P."/>
            <person name="Polz M.F."/>
            <person name="Zhang T."/>
        </authorList>
    </citation>
    <scope>NUCLEOTIDE SEQUENCE</scope>
    <source>
        <strain evidence="3">HKST-UBA01</strain>
    </source>
</reference>
<evidence type="ECO:0000313" key="4">
    <source>
        <dbReference type="Proteomes" id="UP000697710"/>
    </source>
</evidence>
<feature type="compositionally biased region" description="Low complexity" evidence="1">
    <location>
        <begin position="158"/>
        <end position="170"/>
    </location>
</feature>
<dbReference type="EMBL" id="JAGQHR010000461">
    <property type="protein sequence ID" value="MCA9728732.1"/>
    <property type="molecule type" value="Genomic_DNA"/>
</dbReference>
<dbReference type="InterPro" id="IPR014922">
    <property type="entry name" value="YdhG-like"/>
</dbReference>
<gene>
    <name evidence="3" type="ORF">KC729_13665</name>
</gene>
<dbReference type="Pfam" id="PF08818">
    <property type="entry name" value="DUF1801"/>
    <property type="match status" value="1"/>
</dbReference>